<dbReference type="EMBL" id="JBJKFK010000071">
    <property type="protein sequence ID" value="KAL3320173.1"/>
    <property type="molecule type" value="Genomic_DNA"/>
</dbReference>
<dbReference type="Gene3D" id="1.20.1280.50">
    <property type="match status" value="1"/>
</dbReference>
<dbReference type="InterPro" id="IPR027417">
    <property type="entry name" value="P-loop_NTPase"/>
</dbReference>
<dbReference type="SUPFAM" id="SSF81383">
    <property type="entry name" value="F-box domain"/>
    <property type="match status" value="1"/>
</dbReference>
<dbReference type="InterPro" id="IPR036047">
    <property type="entry name" value="F-box-like_dom_sf"/>
</dbReference>
<dbReference type="Gene3D" id="3.40.50.300">
    <property type="entry name" value="P-loop containing nucleotide triphosphate hydrolases"/>
    <property type="match status" value="1"/>
</dbReference>
<name>A0ABD2QL50_9PLAT</name>
<protein>
    <recommendedName>
        <fullName evidence="1">F-box domain-containing protein</fullName>
    </recommendedName>
</protein>
<evidence type="ECO:0000313" key="3">
    <source>
        <dbReference type="Proteomes" id="UP001626550"/>
    </source>
</evidence>
<evidence type="ECO:0000313" key="2">
    <source>
        <dbReference type="EMBL" id="KAL3320173.1"/>
    </source>
</evidence>
<keyword evidence="3" id="KW-1185">Reference proteome</keyword>
<reference evidence="2 3" key="1">
    <citation type="submission" date="2024-11" db="EMBL/GenBank/DDBJ databases">
        <title>Adaptive evolution of stress response genes in parasites aligns with host niche diversity.</title>
        <authorList>
            <person name="Hahn C."/>
            <person name="Resl P."/>
        </authorList>
    </citation>
    <scope>NUCLEOTIDE SEQUENCE [LARGE SCALE GENOMIC DNA]</scope>
    <source>
        <strain evidence="2">EGGRZ-B1_66</strain>
        <tissue evidence="2">Body</tissue>
    </source>
</reference>
<comment type="caution">
    <text evidence="2">The sequence shown here is derived from an EMBL/GenBank/DDBJ whole genome shotgun (WGS) entry which is preliminary data.</text>
</comment>
<gene>
    <name evidence="2" type="ORF">Ciccas_001141</name>
</gene>
<proteinExistence type="predicted"/>
<accession>A0ABD2QL50</accession>
<dbReference type="PROSITE" id="PS50181">
    <property type="entry name" value="FBOX"/>
    <property type="match status" value="1"/>
</dbReference>
<dbReference type="SMART" id="SM00256">
    <property type="entry name" value="FBOX"/>
    <property type="match status" value="1"/>
</dbReference>
<dbReference type="Pfam" id="PF12937">
    <property type="entry name" value="F-box-like"/>
    <property type="match status" value="1"/>
</dbReference>
<feature type="domain" description="F-box" evidence="1">
    <location>
        <begin position="1"/>
        <end position="46"/>
    </location>
</feature>
<dbReference type="InterPro" id="IPR001810">
    <property type="entry name" value="F-box_dom"/>
</dbReference>
<dbReference type="AlphaFoldDB" id="A0ABD2QL50"/>
<dbReference type="Proteomes" id="UP001626550">
    <property type="component" value="Unassembled WGS sequence"/>
</dbReference>
<organism evidence="2 3">
    <name type="scientific">Cichlidogyrus casuarinus</name>
    <dbReference type="NCBI Taxonomy" id="1844966"/>
    <lineage>
        <taxon>Eukaryota</taxon>
        <taxon>Metazoa</taxon>
        <taxon>Spiralia</taxon>
        <taxon>Lophotrochozoa</taxon>
        <taxon>Platyhelminthes</taxon>
        <taxon>Monogenea</taxon>
        <taxon>Monopisthocotylea</taxon>
        <taxon>Dactylogyridea</taxon>
        <taxon>Ancyrocephalidae</taxon>
        <taxon>Cichlidogyrus</taxon>
    </lineage>
</organism>
<evidence type="ECO:0000259" key="1">
    <source>
        <dbReference type="PROSITE" id="PS50181"/>
    </source>
</evidence>
<sequence length="354" mass="40942">MNPQQTPIELWHEIFQYLSCQELAKASSVSRQWDHLSSCLFLYRRLFEKEFRSSMVLDSQHAPFVEMMLRDCDDETQVAHVFKQCFPILEDLDLEAPETQIQSSLLQLLLDSKDRLSRFFSQEQEEIPECACLGPAADMSLGLVSQLLDMADIHFSIEDKVKRCKNQKKFRERWRNHGFVINVSASTTDMKHMVIHTLHARTRGKRNLLDFGGNRVNDSLIMQDSEQLQFGVQGLLKNCNAIVYFVPNTKSLFEDKDPEELRSFWDSVAKEISALVRLNSKVSAMAIVGISNRHINEENCLTAIEIFEALGRAPFLLEYPKPWRIFSLLSQDSTFENFNQVLEFIYPVSTCKEN</sequence>